<reference evidence="2 5" key="2">
    <citation type="submission" date="2023-10" db="EMBL/GenBank/DDBJ databases">
        <title>Wastewater isolates of ESBL- and carbapenemase-producing Gram-negative bacteria from New Zealand.</title>
        <authorList>
            <person name="Straub C."/>
            <person name="Weaver L."/>
            <person name="Cornelius A."/>
            <person name="Mcgill E."/>
            <person name="Dyet K."/>
            <person name="White L."/>
            <person name="Pattis I."/>
        </authorList>
    </citation>
    <scope>NUCLEOTIDE SEQUENCE [LARGE SCALE GENOMIC DNA]</scope>
    <source>
        <strain evidence="2 5">ESBL09</strain>
    </source>
</reference>
<dbReference type="Proteomes" id="UP001331691">
    <property type="component" value="Unassembled WGS sequence"/>
</dbReference>
<keyword evidence="1" id="KW-1133">Transmembrane helix</keyword>
<feature type="transmembrane region" description="Helical" evidence="1">
    <location>
        <begin position="12"/>
        <end position="30"/>
    </location>
</feature>
<dbReference type="GeneID" id="85162230"/>
<keyword evidence="1" id="KW-0472">Membrane</keyword>
<evidence type="ECO:0000313" key="4">
    <source>
        <dbReference type="Proteomes" id="UP000268051"/>
    </source>
</evidence>
<dbReference type="EMBL" id="JAZKKV010000001">
    <property type="protein sequence ID" value="MEE9653785.1"/>
    <property type="molecule type" value="Genomic_DNA"/>
</dbReference>
<dbReference type="EMBL" id="RHFN01000003">
    <property type="protein sequence ID" value="ROU17081.1"/>
    <property type="molecule type" value="Genomic_DNA"/>
</dbReference>
<dbReference type="Pfam" id="PF24673">
    <property type="entry name" value="Blr_divisome"/>
    <property type="match status" value="1"/>
</dbReference>
<evidence type="ECO:0000256" key="1">
    <source>
        <dbReference type="SAM" id="Phobius"/>
    </source>
</evidence>
<dbReference type="RefSeq" id="WP_035896777.1">
    <property type="nucleotide sequence ID" value="NZ_AP022665.1"/>
</dbReference>
<dbReference type="OrthoDB" id="6612496at2"/>
<keyword evidence="1" id="KW-0812">Transmembrane</keyword>
<sequence>MNSVLTRIVELIGWIILGFSVLLLIVAHHIDNYQPPEPATATLQKTITPST</sequence>
<organism evidence="3 4">
    <name type="scientific">Kluyvera ascorbata</name>
    <dbReference type="NCBI Taxonomy" id="51288"/>
    <lineage>
        <taxon>Bacteria</taxon>
        <taxon>Pseudomonadati</taxon>
        <taxon>Pseudomonadota</taxon>
        <taxon>Gammaproteobacteria</taxon>
        <taxon>Enterobacterales</taxon>
        <taxon>Enterobacteriaceae</taxon>
        <taxon>Kluyvera</taxon>
    </lineage>
</organism>
<name>A0A378GK07_9ENTR</name>
<keyword evidence="5" id="KW-1185">Reference proteome</keyword>
<dbReference type="NCBIfam" id="NF033231">
    <property type="entry name" value="small_Blr"/>
    <property type="match status" value="1"/>
</dbReference>
<proteinExistence type="predicted"/>
<comment type="caution">
    <text evidence="3">The sequence shown here is derived from an EMBL/GenBank/DDBJ whole genome shotgun (WGS) entry which is preliminary data.</text>
</comment>
<reference evidence="3 4" key="1">
    <citation type="submission" date="2018-10" db="EMBL/GenBank/DDBJ databases">
        <title>Horizontal transference of carbapenem resistance between Klebsiella pneumoniae and Kluyvera ascorbata during abdominal infection: a case report.</title>
        <authorList>
            <person name="Raro O.H.F."/>
            <person name="Lima-Morales D."/>
            <person name="Barth A.L."/>
            <person name="Paim T.G.S."/>
            <person name="Mott M.P."/>
            <person name="Riche C.V.W."/>
            <person name="Teixeira U.F."/>
            <person name="Waechter F."/>
            <person name="Dias C.A.G."/>
        </authorList>
    </citation>
    <scope>NUCLEOTIDE SEQUENCE [LARGE SCALE GENOMIC DNA]</scope>
    <source>
        <strain evidence="3 4">OT2</strain>
    </source>
</reference>
<dbReference type="Proteomes" id="UP000268051">
    <property type="component" value="Unassembled WGS sequence"/>
</dbReference>
<protein>
    <submittedName>
        <fullName evidence="3">Division septum protein Blr</fullName>
    </submittedName>
</protein>
<dbReference type="AlphaFoldDB" id="A0A378GK07"/>
<evidence type="ECO:0000313" key="5">
    <source>
        <dbReference type="Proteomes" id="UP001331691"/>
    </source>
</evidence>
<evidence type="ECO:0000313" key="2">
    <source>
        <dbReference type="EMBL" id="MEE9653785.1"/>
    </source>
</evidence>
<gene>
    <name evidence="3" type="primary">blr</name>
    <name evidence="3" type="ORF">EB837_03975</name>
    <name evidence="2" type="ORF">V4836_06370</name>
</gene>
<evidence type="ECO:0000313" key="3">
    <source>
        <dbReference type="EMBL" id="ROU17081.1"/>
    </source>
</evidence>
<accession>A0A378GK07</accession>
<dbReference type="InterPro" id="IPR049597">
    <property type="entry name" value="Blr-like"/>
</dbReference>